<dbReference type="Gene3D" id="1.10.260.40">
    <property type="entry name" value="lambda repressor-like DNA-binding domains"/>
    <property type="match status" value="1"/>
</dbReference>
<evidence type="ECO:0000313" key="3">
    <source>
        <dbReference type="Proteomes" id="UP000552038"/>
    </source>
</evidence>
<sequence>MKLTSEIIRVCRVNLGLSQGQLAKRSNISCPLMGAIEREERTITPDVERRIRAAIPLSDKEIAELLEVNRKIQGKMSG</sequence>
<proteinExistence type="predicted"/>
<dbReference type="InterPro" id="IPR001387">
    <property type="entry name" value="Cro/C1-type_HTH"/>
</dbReference>
<evidence type="ECO:0000313" key="2">
    <source>
        <dbReference type="EMBL" id="NOJ71418.1"/>
    </source>
</evidence>
<dbReference type="CDD" id="cd00093">
    <property type="entry name" value="HTH_XRE"/>
    <property type="match status" value="1"/>
</dbReference>
<protein>
    <submittedName>
        <fullName evidence="2">Helix-turn-helix transcriptional regulator</fullName>
    </submittedName>
</protein>
<comment type="caution">
    <text evidence="2">The sequence shown here is derived from an EMBL/GenBank/DDBJ whole genome shotgun (WGS) entry which is preliminary data.</text>
</comment>
<dbReference type="AlphaFoldDB" id="A0AAP6ZWV0"/>
<evidence type="ECO:0000259" key="1">
    <source>
        <dbReference type="PROSITE" id="PS50943"/>
    </source>
</evidence>
<gene>
    <name evidence="2" type="ORF">HMI46_12705</name>
</gene>
<feature type="domain" description="HTH cro/C1-type" evidence="1">
    <location>
        <begin position="8"/>
        <end position="62"/>
    </location>
</feature>
<organism evidence="2 3">
    <name type="scientific">Paenibacillus alvei</name>
    <name type="common">Bacillus alvei</name>
    <dbReference type="NCBI Taxonomy" id="44250"/>
    <lineage>
        <taxon>Bacteria</taxon>
        <taxon>Bacillati</taxon>
        <taxon>Bacillota</taxon>
        <taxon>Bacilli</taxon>
        <taxon>Bacillales</taxon>
        <taxon>Paenibacillaceae</taxon>
        <taxon>Paenibacillus</taxon>
    </lineage>
</organism>
<reference evidence="2 3" key="1">
    <citation type="submission" date="2020-05" db="EMBL/GenBank/DDBJ databases">
        <title>Whole genome sequencing and identification of novel metabolites from Paenibacillus alvei strain JR949.</title>
        <authorList>
            <person name="Rajendhran J."/>
            <person name="Sree Pranav P."/>
            <person name="Mahalakshmi B."/>
            <person name="Karthikeyan R."/>
        </authorList>
    </citation>
    <scope>NUCLEOTIDE SEQUENCE [LARGE SCALE GENOMIC DNA]</scope>
    <source>
        <strain evidence="2 3">JR949</strain>
    </source>
</reference>
<dbReference type="RefSeq" id="WP_171416883.1">
    <property type="nucleotide sequence ID" value="NZ_JABFOR010000014.1"/>
</dbReference>
<dbReference type="GO" id="GO:0003677">
    <property type="term" value="F:DNA binding"/>
    <property type="evidence" value="ECO:0007669"/>
    <property type="project" value="InterPro"/>
</dbReference>
<accession>A0AAP6ZWV0</accession>
<dbReference type="SUPFAM" id="SSF47413">
    <property type="entry name" value="lambda repressor-like DNA-binding domains"/>
    <property type="match status" value="1"/>
</dbReference>
<name>A0AAP6ZWV0_PAEAL</name>
<dbReference type="Proteomes" id="UP000552038">
    <property type="component" value="Unassembled WGS sequence"/>
</dbReference>
<dbReference type="InterPro" id="IPR010982">
    <property type="entry name" value="Lambda_DNA-bd_dom_sf"/>
</dbReference>
<dbReference type="EMBL" id="JABFOR010000014">
    <property type="protein sequence ID" value="NOJ71418.1"/>
    <property type="molecule type" value="Genomic_DNA"/>
</dbReference>
<dbReference type="PROSITE" id="PS50943">
    <property type="entry name" value="HTH_CROC1"/>
    <property type="match status" value="1"/>
</dbReference>